<evidence type="ECO:0000256" key="1">
    <source>
        <dbReference type="ARBA" id="ARBA00004442"/>
    </source>
</evidence>
<keyword evidence="3" id="KW-0732">Signal</keyword>
<dbReference type="InterPro" id="IPR033985">
    <property type="entry name" value="SusD-like_N"/>
</dbReference>
<evidence type="ECO:0000256" key="2">
    <source>
        <dbReference type="ARBA" id="ARBA00006275"/>
    </source>
</evidence>
<dbReference type="Proteomes" id="UP000245647">
    <property type="component" value="Unassembled WGS sequence"/>
</dbReference>
<comment type="caution">
    <text evidence="8">The sequence shown here is derived from an EMBL/GenBank/DDBJ whole genome shotgun (WGS) entry which is preliminary data.</text>
</comment>
<evidence type="ECO:0000313" key="9">
    <source>
        <dbReference type="Proteomes" id="UP000245647"/>
    </source>
</evidence>
<feature type="domain" description="SusD-like N-terminal" evidence="7">
    <location>
        <begin position="54"/>
        <end position="260"/>
    </location>
</feature>
<evidence type="ECO:0000256" key="4">
    <source>
        <dbReference type="ARBA" id="ARBA00023136"/>
    </source>
</evidence>
<dbReference type="GO" id="GO:0009279">
    <property type="term" value="C:cell outer membrane"/>
    <property type="evidence" value="ECO:0007669"/>
    <property type="project" value="UniProtKB-SubCell"/>
</dbReference>
<keyword evidence="5" id="KW-0998">Cell outer membrane</keyword>
<dbReference type="EMBL" id="QEAS01000015">
    <property type="protein sequence ID" value="PWG79294.1"/>
    <property type="molecule type" value="Genomic_DNA"/>
</dbReference>
<dbReference type="SUPFAM" id="SSF48452">
    <property type="entry name" value="TPR-like"/>
    <property type="match status" value="1"/>
</dbReference>
<evidence type="ECO:0000256" key="5">
    <source>
        <dbReference type="ARBA" id="ARBA00023237"/>
    </source>
</evidence>
<feature type="domain" description="RagB/SusD" evidence="6">
    <location>
        <begin position="376"/>
        <end position="489"/>
    </location>
</feature>
<sequence>MLRGQVFRRQSLFHSESKWGFKFLTGLNMYIKRSLWGFIVVVSLFADVACKQNEWLDVSNNKALIIPSTLEDYQAILDNDQVMNAGYPVMGLIGTDVQYIGDQNSLNLITEREKNAYLWEKDVYRNYPQITDWNNPYKMVAAANIVLDGLADRKEQRDASPLLYDKVRGSALFFRAIAYYSLAQLFCKPYREESAASDPGLPLRLVADVNVGGGRASVADTYKQIVSDLATAVPLLPERTDLVTRPARPAALALLSKVFLAMERYDDAFFSADKVLAGGFELLDFNLLSKTARFPFPPLIRTATANTEILFYATGIQYATVRGYSSRSGIPAALLQLYEPKDLRRAVFYTSSGSLTVFKGCYSAATQIFCGLATNEVLLIRAECYARMNRVTEALADLNLLLAKRYESAGFQPFTAQDPTAVLARILEERKKELPLTGQLRWEDLRRLNRDSRFAVTLKREVGNTEYVLPPDDPRYVLPVPDYEISLNPMPQNER</sequence>
<accession>A0A2U2PDA4</accession>
<evidence type="ECO:0000259" key="7">
    <source>
        <dbReference type="Pfam" id="PF14322"/>
    </source>
</evidence>
<keyword evidence="4" id="KW-0472">Membrane</keyword>
<organism evidence="8 9">
    <name type="scientific">Pararcticibacter amylolyticus</name>
    <dbReference type="NCBI Taxonomy" id="2173175"/>
    <lineage>
        <taxon>Bacteria</taxon>
        <taxon>Pseudomonadati</taxon>
        <taxon>Bacteroidota</taxon>
        <taxon>Sphingobacteriia</taxon>
        <taxon>Sphingobacteriales</taxon>
        <taxon>Sphingobacteriaceae</taxon>
        <taxon>Pararcticibacter</taxon>
    </lineage>
</organism>
<evidence type="ECO:0000256" key="3">
    <source>
        <dbReference type="ARBA" id="ARBA00022729"/>
    </source>
</evidence>
<name>A0A2U2PDA4_9SPHI</name>
<dbReference type="Pfam" id="PF07980">
    <property type="entry name" value="SusD_RagB"/>
    <property type="match status" value="1"/>
</dbReference>
<evidence type="ECO:0000259" key="6">
    <source>
        <dbReference type="Pfam" id="PF07980"/>
    </source>
</evidence>
<evidence type="ECO:0008006" key="10">
    <source>
        <dbReference type="Google" id="ProtNLM"/>
    </source>
</evidence>
<dbReference type="InterPro" id="IPR012944">
    <property type="entry name" value="SusD_RagB_dom"/>
</dbReference>
<dbReference type="AlphaFoldDB" id="A0A2U2PDA4"/>
<comment type="subcellular location">
    <subcellularLocation>
        <location evidence="1">Cell outer membrane</location>
    </subcellularLocation>
</comment>
<evidence type="ECO:0000313" key="8">
    <source>
        <dbReference type="EMBL" id="PWG79294.1"/>
    </source>
</evidence>
<reference evidence="8 9" key="1">
    <citation type="submission" date="2018-04" db="EMBL/GenBank/DDBJ databases">
        <title>Pedobacter chongqingensis sp. nov., isolated from a rottenly hemp rope.</title>
        <authorList>
            <person name="Cai Y."/>
        </authorList>
    </citation>
    <scope>NUCLEOTIDE SEQUENCE [LARGE SCALE GENOMIC DNA]</scope>
    <source>
        <strain evidence="8 9">FJ4-8</strain>
    </source>
</reference>
<protein>
    <recommendedName>
        <fullName evidence="10">RagB/SusD family nutrient uptake outer membrane protein</fullName>
    </recommendedName>
</protein>
<dbReference type="Gene3D" id="1.25.40.390">
    <property type="match status" value="1"/>
</dbReference>
<gene>
    <name evidence="8" type="ORF">DDR33_17380</name>
</gene>
<comment type="similarity">
    <text evidence="2">Belongs to the SusD family.</text>
</comment>
<keyword evidence="9" id="KW-1185">Reference proteome</keyword>
<dbReference type="Pfam" id="PF14322">
    <property type="entry name" value="SusD-like_3"/>
    <property type="match status" value="1"/>
</dbReference>
<proteinExistence type="inferred from homology"/>
<dbReference type="InterPro" id="IPR011990">
    <property type="entry name" value="TPR-like_helical_dom_sf"/>
</dbReference>